<dbReference type="RefSeq" id="WP_144249719.1">
    <property type="nucleotide sequence ID" value="NZ_VLPK01000003.1"/>
</dbReference>
<evidence type="ECO:0000313" key="2">
    <source>
        <dbReference type="Proteomes" id="UP000318733"/>
    </source>
</evidence>
<sequence length="170" mass="19888">MKTIEIALYEFEELTENGREKALQEYAYFNVDDDWWRNVYEDAKMVGIELNSFDLYRSNYCNGDFIKNAISCAKLICLNHGENTETYKISDKFINCPNVTEDDELNFRDLLLGAYLKLLKHEYEYLTSEEGIIDTIKPNDYLFMVDGSKGNKLERLARTIKVSTKDKTNQ</sequence>
<dbReference type="Proteomes" id="UP000318733">
    <property type="component" value="Unassembled WGS sequence"/>
</dbReference>
<keyword evidence="2" id="KW-1185">Reference proteome</keyword>
<name>A0A556MIJ8_9SPHI</name>
<gene>
    <name evidence="1" type="ORF">FO440_18255</name>
</gene>
<protein>
    <submittedName>
        <fullName evidence="1">Uncharacterized protein</fullName>
    </submittedName>
</protein>
<evidence type="ECO:0000313" key="1">
    <source>
        <dbReference type="EMBL" id="TSJ39682.1"/>
    </source>
</evidence>
<reference evidence="1 2" key="1">
    <citation type="submission" date="2019-07" db="EMBL/GenBank/DDBJ databases">
        <authorList>
            <person name="Huq M.A."/>
        </authorList>
    </citation>
    <scope>NUCLEOTIDE SEQUENCE [LARGE SCALE GENOMIC DNA]</scope>
    <source>
        <strain evidence="1 2">MAH-19</strain>
    </source>
</reference>
<dbReference type="AlphaFoldDB" id="A0A556MIJ8"/>
<accession>A0A556MIJ8</accession>
<dbReference type="EMBL" id="VLPK01000003">
    <property type="protein sequence ID" value="TSJ39682.1"/>
    <property type="molecule type" value="Genomic_DNA"/>
</dbReference>
<comment type="caution">
    <text evidence="1">The sequence shown here is derived from an EMBL/GenBank/DDBJ whole genome shotgun (WGS) entry which is preliminary data.</text>
</comment>
<dbReference type="OrthoDB" id="795210at2"/>
<organism evidence="1 2">
    <name type="scientific">Mucilaginibacter corticis</name>
    <dbReference type="NCBI Taxonomy" id="2597670"/>
    <lineage>
        <taxon>Bacteria</taxon>
        <taxon>Pseudomonadati</taxon>
        <taxon>Bacteroidota</taxon>
        <taxon>Sphingobacteriia</taxon>
        <taxon>Sphingobacteriales</taxon>
        <taxon>Sphingobacteriaceae</taxon>
        <taxon>Mucilaginibacter</taxon>
    </lineage>
</organism>
<proteinExistence type="predicted"/>